<keyword evidence="4" id="KW-0456">Lyase</keyword>
<evidence type="ECO:0000256" key="4">
    <source>
        <dbReference type="ARBA" id="ARBA00023239"/>
    </source>
</evidence>
<protein>
    <submittedName>
        <fullName evidence="7">Uncharacterized protein</fullName>
    </submittedName>
</protein>
<keyword evidence="8" id="KW-1185">Reference proteome</keyword>
<evidence type="ECO:0000256" key="1">
    <source>
        <dbReference type="ARBA" id="ARBA00004418"/>
    </source>
</evidence>
<accession>A0A1S1Z5F1</accession>
<dbReference type="InterPro" id="IPR008929">
    <property type="entry name" value="Chondroitin_lyas"/>
</dbReference>
<gene>
    <name evidence="7" type="ORF">NH26_10090</name>
</gene>
<evidence type="ECO:0000313" key="8">
    <source>
        <dbReference type="Proteomes" id="UP000179797"/>
    </source>
</evidence>
<dbReference type="RefSeq" id="WP_044228038.1">
    <property type="nucleotide sequence ID" value="NZ_JRYR02000001.1"/>
</dbReference>
<comment type="caution">
    <text evidence="7">The sequence shown here is derived from an EMBL/GenBank/DDBJ whole genome shotgun (WGS) entry which is preliminary data.</text>
</comment>
<dbReference type="Proteomes" id="UP000179797">
    <property type="component" value="Unassembled WGS sequence"/>
</dbReference>
<dbReference type="GO" id="GO:0016829">
    <property type="term" value="F:lyase activity"/>
    <property type="evidence" value="ECO:0007669"/>
    <property type="project" value="UniProtKB-KW"/>
</dbReference>
<proteinExistence type="predicted"/>
<feature type="domain" description="Alginate lyase" evidence="5">
    <location>
        <begin position="91"/>
        <end position="315"/>
    </location>
</feature>
<dbReference type="GO" id="GO:0042597">
    <property type="term" value="C:periplasmic space"/>
    <property type="evidence" value="ECO:0007669"/>
    <property type="project" value="UniProtKB-SubCell"/>
</dbReference>
<reference evidence="7 8" key="1">
    <citation type="journal article" date="2012" name="Int. J. Syst. Evol. Microbiol.">
        <title>Flammeovirga pacifica sp. nov., isolated from deep-sea sediment.</title>
        <authorList>
            <person name="Xu H."/>
            <person name="Fu Y."/>
            <person name="Yang N."/>
            <person name="Ding Z."/>
            <person name="Lai Q."/>
            <person name="Zeng R."/>
        </authorList>
    </citation>
    <scope>NUCLEOTIDE SEQUENCE [LARGE SCALE GENOMIC DNA]</scope>
    <source>
        <strain evidence="8">DSM 24597 / LMG 26175 / WPAGA1</strain>
    </source>
</reference>
<dbReference type="Gene3D" id="1.50.10.100">
    <property type="entry name" value="Chondroitin AC/alginate lyase"/>
    <property type="match status" value="1"/>
</dbReference>
<dbReference type="SUPFAM" id="SSF48230">
    <property type="entry name" value="Chondroitin AC/alginate lyase"/>
    <property type="match status" value="1"/>
</dbReference>
<evidence type="ECO:0000256" key="2">
    <source>
        <dbReference type="ARBA" id="ARBA00022729"/>
    </source>
</evidence>
<feature type="domain" description="Heparinase II/III-like C-terminal" evidence="6">
    <location>
        <begin position="392"/>
        <end position="559"/>
    </location>
</feature>
<comment type="subcellular location">
    <subcellularLocation>
        <location evidence="1">Periplasm</location>
    </subcellularLocation>
</comment>
<evidence type="ECO:0000313" key="7">
    <source>
        <dbReference type="EMBL" id="OHX68519.1"/>
    </source>
</evidence>
<dbReference type="InterPro" id="IPR012480">
    <property type="entry name" value="Hepar_II_III_C"/>
</dbReference>
<evidence type="ECO:0000256" key="3">
    <source>
        <dbReference type="ARBA" id="ARBA00022764"/>
    </source>
</evidence>
<dbReference type="Pfam" id="PF07940">
    <property type="entry name" value="Hepar_II_III_C"/>
    <property type="match status" value="1"/>
</dbReference>
<dbReference type="STRING" id="915059.NH26_10090"/>
<organism evidence="7 8">
    <name type="scientific">Flammeovirga pacifica</name>
    <dbReference type="NCBI Taxonomy" id="915059"/>
    <lineage>
        <taxon>Bacteria</taxon>
        <taxon>Pseudomonadati</taxon>
        <taxon>Bacteroidota</taxon>
        <taxon>Cytophagia</taxon>
        <taxon>Cytophagales</taxon>
        <taxon>Flammeovirgaceae</taxon>
        <taxon>Flammeovirga</taxon>
    </lineage>
</organism>
<dbReference type="OrthoDB" id="9772435at2"/>
<dbReference type="AlphaFoldDB" id="A0A1S1Z5F1"/>
<dbReference type="EMBL" id="JRYR02000001">
    <property type="protein sequence ID" value="OHX68519.1"/>
    <property type="molecule type" value="Genomic_DNA"/>
</dbReference>
<dbReference type="Pfam" id="PF05426">
    <property type="entry name" value="Alginate_lyase"/>
    <property type="match status" value="1"/>
</dbReference>
<keyword evidence="2" id="KW-0732">Signal</keyword>
<dbReference type="PANTHER" id="PTHR39210:SF1">
    <property type="entry name" value="HEPARIN-SULFATE LYASE"/>
    <property type="match status" value="1"/>
</dbReference>
<sequence>MKNGLYTVVLLILLSVSSIFGQNGNLITSEAQLQEMKTALKSDNLFHATVNDAIEKVAPYLTSGLDVPVPKDLAGGYTHSQHKLNYSIMQKAGMLYQLTGNDTYAHLIKNTLIKYAQLFPTFDRHPATRSYSPGKFFWQCLNDANWLVYTSQAYSSIYEWLDQDTRDLLNQKLFKPYADFLSVQTPQFFNRLHNHSTWANAAVGMIGLVMHDEDLIEKSLFGLPFKNENTIDNDGGSIIKEGQKKAGFLANIDYAFSPDGYYFEGPYYQRYAMYPYLMYALALDRNKKELDIFNYDHQILLKGIETLVQLSNEKGEFFPLNDAQKGMSYFSRELKLAISIAYEYGDANKNGLLSIVEELQSVPLNYGGFLESNAIAQGKVTPYNKRSLLVTDGNKGDKGAIGILRGNRQEYIMKFTQHGMGHGHFDRLSYLMYNKGDEILQDYGAARYVNVNQKDGGGYLKENKTWAKQTVAHNTLVIGDRTQCHAKVDKAEKATPSLYYFDINNANIQIMSAKDSIAYDGVQQQRTLVLIKDDAFENPILLDLFRANLSSDQKLRMPYNYKGQMMYSTFENKSLNTLPLLGQKDGFQFLWKVGEAPSQGKFNQVNWFNNKVFYTLNMATTKEDSINYVLLGANDPKMNLRNDKAFHWLKKGHKGENLFASVLETHGSYSYTTELAPNTYSSIKNVNVLFHSTDYTAVSFENKSGEKWVFVLCNSDASTSSKHKLKLDNETLKWKGVYQLKKLI</sequence>
<dbReference type="Gene3D" id="2.70.98.70">
    <property type="match status" value="1"/>
</dbReference>
<evidence type="ECO:0000259" key="6">
    <source>
        <dbReference type="Pfam" id="PF07940"/>
    </source>
</evidence>
<name>A0A1S1Z5F1_FLAPC</name>
<keyword evidence="3" id="KW-0574">Periplasm</keyword>
<evidence type="ECO:0000259" key="5">
    <source>
        <dbReference type="Pfam" id="PF05426"/>
    </source>
</evidence>
<dbReference type="InterPro" id="IPR008397">
    <property type="entry name" value="Alginate_lyase_dom"/>
</dbReference>
<dbReference type="PANTHER" id="PTHR39210">
    <property type="entry name" value="HEPARIN-SULFATE LYASE"/>
    <property type="match status" value="1"/>
</dbReference>